<evidence type="ECO:0000256" key="1">
    <source>
        <dbReference type="SAM" id="Phobius"/>
    </source>
</evidence>
<protein>
    <submittedName>
        <fullName evidence="2">Uncharacterized protein</fullName>
    </submittedName>
</protein>
<proteinExistence type="predicted"/>
<dbReference type="Proteomes" id="UP000286402">
    <property type="component" value="Unassembled WGS sequence"/>
</dbReference>
<accession>A0A420FD54</accession>
<keyword evidence="1" id="KW-0472">Membrane</keyword>
<reference evidence="2 3" key="1">
    <citation type="submission" date="2016-07" db="EMBL/GenBank/DDBJ databases">
        <title>Genome analysis of Sphingobacterium siyangense T12B17.</title>
        <authorList>
            <person name="Xu D."/>
            <person name="Su Y."/>
            <person name="Zheng S."/>
        </authorList>
    </citation>
    <scope>NUCLEOTIDE SEQUENCE [LARGE SCALE GENOMIC DNA]</scope>
    <source>
        <strain evidence="2 3">T12B17</strain>
    </source>
</reference>
<keyword evidence="1" id="KW-0812">Transmembrane</keyword>
<keyword evidence="1" id="KW-1133">Transmembrane helix</keyword>
<evidence type="ECO:0000313" key="3">
    <source>
        <dbReference type="Proteomes" id="UP000286402"/>
    </source>
</evidence>
<feature type="transmembrane region" description="Helical" evidence="1">
    <location>
        <begin position="44"/>
        <end position="70"/>
    </location>
</feature>
<dbReference type="AlphaFoldDB" id="A0A420FD54"/>
<comment type="caution">
    <text evidence="2">The sequence shown here is derived from an EMBL/GenBank/DDBJ whole genome shotgun (WGS) entry which is preliminary data.</text>
</comment>
<dbReference type="RefSeq" id="WP_120336317.1">
    <property type="nucleotide sequence ID" value="NZ_MCAQ01000029.1"/>
</dbReference>
<organism evidence="2 3">
    <name type="scientific">Sphingobacterium siyangense</name>
    <dbReference type="NCBI Taxonomy" id="459529"/>
    <lineage>
        <taxon>Bacteria</taxon>
        <taxon>Pseudomonadati</taxon>
        <taxon>Bacteroidota</taxon>
        <taxon>Sphingobacteriia</taxon>
        <taxon>Sphingobacteriales</taxon>
        <taxon>Sphingobacteriaceae</taxon>
        <taxon>Sphingobacterium</taxon>
    </lineage>
</organism>
<gene>
    <name evidence="2" type="ORF">BCY89_18305</name>
</gene>
<evidence type="ECO:0000313" key="2">
    <source>
        <dbReference type="EMBL" id="RKF30887.1"/>
    </source>
</evidence>
<feature type="transmembrane region" description="Helical" evidence="1">
    <location>
        <begin position="12"/>
        <end position="32"/>
    </location>
</feature>
<sequence>MFKNKKLSKNPLHYVYAMIWLVLFGSIAYYVYSGAAFKPENGKIHLVAILIAWVVEYLGLTITSLLFLLYGIYRAMTTVLEDVKDSPKS</sequence>
<name>A0A420FD54_9SPHI</name>
<keyword evidence="3" id="KW-1185">Reference proteome</keyword>
<dbReference type="EMBL" id="MCAQ01000029">
    <property type="protein sequence ID" value="RKF30887.1"/>
    <property type="molecule type" value="Genomic_DNA"/>
</dbReference>